<evidence type="ECO:0000313" key="2">
    <source>
        <dbReference type="EMBL" id="GBP61151.1"/>
    </source>
</evidence>
<feature type="region of interest" description="Disordered" evidence="1">
    <location>
        <begin position="31"/>
        <end position="51"/>
    </location>
</feature>
<comment type="caution">
    <text evidence="2">The sequence shown here is derived from an EMBL/GenBank/DDBJ whole genome shotgun (WGS) entry which is preliminary data.</text>
</comment>
<evidence type="ECO:0000313" key="3">
    <source>
        <dbReference type="Proteomes" id="UP000299102"/>
    </source>
</evidence>
<gene>
    <name evidence="2" type="ORF">EVAR_46803_1</name>
</gene>
<dbReference type="EMBL" id="BGZK01000805">
    <property type="protein sequence ID" value="GBP61151.1"/>
    <property type="molecule type" value="Genomic_DNA"/>
</dbReference>
<dbReference type="Proteomes" id="UP000299102">
    <property type="component" value="Unassembled WGS sequence"/>
</dbReference>
<name>A0A4C1XB90_EUMVA</name>
<sequence>MGVHRHSDRVCKVKKKLTSFSIAFVGGPPKRQPRVHLDEADDEEPRADCVTPRRRGGDLYLSFLTRRAPLTHLHLRRL</sequence>
<protein>
    <submittedName>
        <fullName evidence="2">Uncharacterized protein</fullName>
    </submittedName>
</protein>
<proteinExistence type="predicted"/>
<organism evidence="2 3">
    <name type="scientific">Eumeta variegata</name>
    <name type="common">Bagworm moth</name>
    <name type="synonym">Eumeta japonica</name>
    <dbReference type="NCBI Taxonomy" id="151549"/>
    <lineage>
        <taxon>Eukaryota</taxon>
        <taxon>Metazoa</taxon>
        <taxon>Ecdysozoa</taxon>
        <taxon>Arthropoda</taxon>
        <taxon>Hexapoda</taxon>
        <taxon>Insecta</taxon>
        <taxon>Pterygota</taxon>
        <taxon>Neoptera</taxon>
        <taxon>Endopterygota</taxon>
        <taxon>Lepidoptera</taxon>
        <taxon>Glossata</taxon>
        <taxon>Ditrysia</taxon>
        <taxon>Tineoidea</taxon>
        <taxon>Psychidae</taxon>
        <taxon>Oiketicinae</taxon>
        <taxon>Eumeta</taxon>
    </lineage>
</organism>
<accession>A0A4C1XB90</accession>
<evidence type="ECO:0000256" key="1">
    <source>
        <dbReference type="SAM" id="MobiDB-lite"/>
    </source>
</evidence>
<keyword evidence="3" id="KW-1185">Reference proteome</keyword>
<reference evidence="2 3" key="1">
    <citation type="journal article" date="2019" name="Commun. Biol.">
        <title>The bagworm genome reveals a unique fibroin gene that provides high tensile strength.</title>
        <authorList>
            <person name="Kono N."/>
            <person name="Nakamura H."/>
            <person name="Ohtoshi R."/>
            <person name="Tomita M."/>
            <person name="Numata K."/>
            <person name="Arakawa K."/>
        </authorList>
    </citation>
    <scope>NUCLEOTIDE SEQUENCE [LARGE SCALE GENOMIC DNA]</scope>
</reference>
<dbReference type="AlphaFoldDB" id="A0A4C1XB90"/>